<gene>
    <name evidence="7" type="ORF">DFE_2617</name>
</gene>
<evidence type="ECO:0000256" key="1">
    <source>
        <dbReference type="ARBA" id="ARBA00004117"/>
    </source>
</evidence>
<evidence type="ECO:0000256" key="6">
    <source>
        <dbReference type="PIRNR" id="PIRNR002889"/>
    </source>
</evidence>
<dbReference type="EMBL" id="AP017378">
    <property type="protein sequence ID" value="BBD09343.1"/>
    <property type="molecule type" value="Genomic_DNA"/>
</dbReference>
<dbReference type="KEGG" id="dfl:DFE_2617"/>
<dbReference type="PANTHER" id="PTHR30435:SF12">
    <property type="entry name" value="FLAGELLAR BASAL BODY ROD PROTEIN FLGB"/>
    <property type="match status" value="1"/>
</dbReference>
<sequence>MKSLFGTHIQLTGKVLDMRLMRQNVVMSNLANITTPNYKAQRLTFEEDLQSALNLDARGKMSRTAGAHVPSVFSSDSFGADLEKGFKHRVIHGQDNVDLDKEMSVMAKNTLMYNALTTVLKKNFEGLTTLISEASK</sequence>
<accession>A0A2Z6B1K3</accession>
<comment type="function">
    <text evidence="5 6">Structural component of flagellum, the bacterial motility apparatus. Part of the rod structure of flagellar basal body.</text>
</comment>
<proteinExistence type="inferred from homology"/>
<organism evidence="7 8">
    <name type="scientific">Desulfovibrio ferrophilus</name>
    <dbReference type="NCBI Taxonomy" id="241368"/>
    <lineage>
        <taxon>Bacteria</taxon>
        <taxon>Pseudomonadati</taxon>
        <taxon>Thermodesulfobacteriota</taxon>
        <taxon>Desulfovibrionia</taxon>
        <taxon>Desulfovibrionales</taxon>
        <taxon>Desulfovibrionaceae</taxon>
        <taxon>Desulfovibrio</taxon>
    </lineage>
</organism>
<dbReference type="PIRSF" id="PIRSF002889">
    <property type="entry name" value="Rod_FlgB"/>
    <property type="match status" value="1"/>
</dbReference>
<dbReference type="PANTHER" id="PTHR30435">
    <property type="entry name" value="FLAGELLAR PROTEIN"/>
    <property type="match status" value="1"/>
</dbReference>
<dbReference type="AlphaFoldDB" id="A0A2Z6B1K3"/>
<keyword evidence="7" id="KW-0282">Flagellum</keyword>
<evidence type="ECO:0000256" key="2">
    <source>
        <dbReference type="ARBA" id="ARBA00009677"/>
    </source>
</evidence>
<dbReference type="GO" id="GO:0030694">
    <property type="term" value="C:bacterial-type flagellum basal body, rod"/>
    <property type="evidence" value="ECO:0007669"/>
    <property type="project" value="InterPro"/>
</dbReference>
<keyword evidence="8" id="KW-1185">Reference proteome</keyword>
<dbReference type="NCBIfam" id="TIGR01396">
    <property type="entry name" value="FlgB"/>
    <property type="match status" value="1"/>
</dbReference>
<keyword evidence="7" id="KW-0966">Cell projection</keyword>
<reference evidence="7 8" key="1">
    <citation type="journal article" date="2018" name="Sci. Adv.">
        <title>Multi-heme cytochromes provide a pathway for survival in energy-limited environments.</title>
        <authorList>
            <person name="Deng X."/>
            <person name="Dohmae N."/>
            <person name="Nealson K.H."/>
            <person name="Hashimoto K."/>
            <person name="Okamoto A."/>
        </authorList>
    </citation>
    <scope>NUCLEOTIDE SEQUENCE [LARGE SCALE GENOMIC DNA]</scope>
    <source>
        <strain evidence="7 8">IS5</strain>
    </source>
</reference>
<comment type="subunit">
    <text evidence="6">The basal body constitutes a major portion of the flagellar organelle and consists of a number of rings mounted on a central rod.</text>
</comment>
<evidence type="ECO:0000256" key="4">
    <source>
        <dbReference type="ARBA" id="ARBA00023143"/>
    </source>
</evidence>
<dbReference type="GO" id="GO:0071978">
    <property type="term" value="P:bacterial-type flagellum-dependent swarming motility"/>
    <property type="evidence" value="ECO:0007669"/>
    <property type="project" value="TreeGrafter"/>
</dbReference>
<keyword evidence="7" id="KW-0969">Cilium</keyword>
<comment type="similarity">
    <text evidence="2 6">Belongs to the flagella basal body rod proteins family.</text>
</comment>
<protein>
    <recommendedName>
        <fullName evidence="3 6">Flagellar basal body rod protein FlgB</fullName>
    </recommendedName>
</protein>
<dbReference type="Proteomes" id="UP000269883">
    <property type="component" value="Chromosome"/>
</dbReference>
<dbReference type="RefSeq" id="WP_126380229.1">
    <property type="nucleotide sequence ID" value="NZ_AP017378.1"/>
</dbReference>
<dbReference type="NCBIfam" id="NF009264">
    <property type="entry name" value="PRK12621.1"/>
    <property type="match status" value="1"/>
</dbReference>
<evidence type="ECO:0000256" key="3">
    <source>
        <dbReference type="ARBA" id="ARBA00014376"/>
    </source>
</evidence>
<dbReference type="OrthoDB" id="9788334at2"/>
<evidence type="ECO:0000313" key="7">
    <source>
        <dbReference type="EMBL" id="BBD09343.1"/>
    </source>
</evidence>
<dbReference type="InterPro" id="IPR006300">
    <property type="entry name" value="FlgB"/>
</dbReference>
<keyword evidence="4 6" id="KW-0975">Bacterial flagellum</keyword>
<name>A0A2Z6B1K3_9BACT</name>
<evidence type="ECO:0000313" key="8">
    <source>
        <dbReference type="Proteomes" id="UP000269883"/>
    </source>
</evidence>
<comment type="subcellular location">
    <subcellularLocation>
        <location evidence="1 6">Bacterial flagellum basal body</location>
    </subcellularLocation>
</comment>
<evidence type="ECO:0000256" key="5">
    <source>
        <dbReference type="ARBA" id="ARBA00024934"/>
    </source>
</evidence>